<dbReference type="PATRIC" id="fig|543877.4.peg.723"/>
<dbReference type="RefSeq" id="WP_150115227.1">
    <property type="nucleotide sequence ID" value="NZ_CP011805.1"/>
</dbReference>
<dbReference type="EMBL" id="CP011805">
    <property type="protein sequence ID" value="AKM06799.1"/>
    <property type="molecule type" value="Genomic_DNA"/>
</dbReference>
<protein>
    <submittedName>
        <fullName evidence="1">Uncharacterized protein</fullName>
    </submittedName>
</protein>
<accession>A0A0G3X857</accession>
<reference evidence="1 2" key="1">
    <citation type="submission" date="2015-06" db="EMBL/GenBank/DDBJ databases">
        <authorList>
            <person name="Kim K.M."/>
        </authorList>
    </citation>
    <scope>NUCLEOTIDE SEQUENCE [LARGE SCALE GENOMIC DNA]</scope>
    <source>
        <strain evidence="1 2">KCTC 22370</strain>
    </source>
</reference>
<keyword evidence="2" id="KW-1185">Reference proteome</keyword>
<proteinExistence type="predicted"/>
<organism evidence="1 2">
    <name type="scientific">Pelagerythrobacter marensis</name>
    <dbReference type="NCBI Taxonomy" id="543877"/>
    <lineage>
        <taxon>Bacteria</taxon>
        <taxon>Pseudomonadati</taxon>
        <taxon>Pseudomonadota</taxon>
        <taxon>Alphaproteobacteria</taxon>
        <taxon>Sphingomonadales</taxon>
        <taxon>Erythrobacteraceae</taxon>
        <taxon>Pelagerythrobacter</taxon>
    </lineage>
</organism>
<dbReference type="Proteomes" id="UP000037643">
    <property type="component" value="Chromosome"/>
</dbReference>
<evidence type="ECO:0000313" key="1">
    <source>
        <dbReference type="EMBL" id="AKM06799.1"/>
    </source>
</evidence>
<dbReference type="KEGG" id="amx:AM2010_716"/>
<sequence length="86" mass="9831">MGEPVCNEENSGLSCEYDEYTSVYFVKDKAANLTLPRVDDLRVYGLELGEPSFEQGNTTRWETMIDGKEAQVSRFPDFVYVMTFEA</sequence>
<gene>
    <name evidence="1" type="ORF">AM2010_716</name>
</gene>
<dbReference type="AlphaFoldDB" id="A0A0G3X857"/>
<name>A0A0G3X857_9SPHN</name>
<evidence type="ECO:0000313" key="2">
    <source>
        <dbReference type="Proteomes" id="UP000037643"/>
    </source>
</evidence>